<feature type="transmembrane region" description="Helical" evidence="8">
    <location>
        <begin position="237"/>
        <end position="257"/>
    </location>
</feature>
<dbReference type="Pfam" id="PF07568">
    <property type="entry name" value="HisKA_2"/>
    <property type="match status" value="1"/>
</dbReference>
<name>A0ABZ2G2C4_9SPHN</name>
<keyword evidence="3" id="KW-0597">Phosphoprotein</keyword>
<dbReference type="RefSeq" id="WP_338502834.1">
    <property type="nucleotide sequence ID" value="NZ_CP145607.1"/>
</dbReference>
<dbReference type="EMBL" id="CP145607">
    <property type="protein sequence ID" value="WWM70209.1"/>
    <property type="molecule type" value="Genomic_DNA"/>
</dbReference>
<keyword evidence="8" id="KW-0472">Membrane</keyword>
<keyword evidence="6 10" id="KW-0418">Kinase</keyword>
<evidence type="ECO:0000256" key="2">
    <source>
        <dbReference type="ARBA" id="ARBA00012438"/>
    </source>
</evidence>
<evidence type="ECO:0000256" key="3">
    <source>
        <dbReference type="ARBA" id="ARBA00022553"/>
    </source>
</evidence>
<evidence type="ECO:0000259" key="9">
    <source>
        <dbReference type="Pfam" id="PF07568"/>
    </source>
</evidence>
<dbReference type="PANTHER" id="PTHR41523">
    <property type="entry name" value="TWO-COMPONENT SYSTEM SENSOR PROTEIN"/>
    <property type="match status" value="1"/>
</dbReference>
<gene>
    <name evidence="10" type="ORF">V6R86_05825</name>
</gene>
<evidence type="ECO:0000256" key="8">
    <source>
        <dbReference type="SAM" id="Phobius"/>
    </source>
</evidence>
<sequence length="519" mass="55810">MSFLQNWFRQLPTAGKLLLLLSAAILPLGLVLVAAASNGIEQANSALSSRANDQGRLAVRAIDSLIARNVLALRIAANGALDGGGDPCERVTRALGAAPGTPSSFLLSDPIGTQLCTRGEPDDGGRRTLLVAPGQVRMWLVPERGRLFYKVGVFGGSATGSLDREQFRSALSAARAGTAGLDLIAGGGALQVSDEGERSGALGSDPVVERFTQKIAGGQVEIAVDVPIDHIASADRLLLLLPVLMWIVAALLSWLVVRTFLLTPLHRISQSIAAHEPGQGPLQLPERLGPSVEIRELGASFTRAVERIEQSERDMGEALEGQRKLVREVHHRVKNNLQVVASLLNIHRRSAKSEDAQNAYSAIGRRVDALAVVHRNHFAELEENRGIALRPLISELASNLRGSAPESARRLDINLDLESLNTTQDVAVATAFLTTEIVEHAMLTRPDAPVTLTLRRSGDLTARFTLATGALSPEIANQAEHQQFERIITGLAKQLRSALERTEGHYSVELPVFAARESY</sequence>
<keyword evidence="8" id="KW-0812">Transmembrane</keyword>
<keyword evidence="7" id="KW-0067">ATP-binding</keyword>
<keyword evidence="8" id="KW-1133">Transmembrane helix</keyword>
<organism evidence="10 11">
    <name type="scientific">Sphingomonas kaistensis</name>
    <dbReference type="NCBI Taxonomy" id="298708"/>
    <lineage>
        <taxon>Bacteria</taxon>
        <taxon>Pseudomonadati</taxon>
        <taxon>Pseudomonadota</taxon>
        <taxon>Alphaproteobacteria</taxon>
        <taxon>Sphingomonadales</taxon>
        <taxon>Sphingomonadaceae</taxon>
        <taxon>Sphingomonas</taxon>
    </lineage>
</organism>
<reference evidence="10 11" key="1">
    <citation type="submission" date="2024-02" db="EMBL/GenBank/DDBJ databases">
        <title>Full genome sequence of Sphingomonas kaistensis.</title>
        <authorList>
            <person name="Poletto B.L."/>
            <person name="Silva G."/>
            <person name="Galante D."/>
            <person name="Campos K.R."/>
            <person name="Santos M.B.N."/>
            <person name="Sacchi C.T."/>
        </authorList>
    </citation>
    <scope>NUCLEOTIDE SEQUENCE [LARGE SCALE GENOMIC DNA]</scope>
    <source>
        <strain evidence="10 11">MA4R</strain>
    </source>
</reference>
<dbReference type="InterPro" id="IPR011495">
    <property type="entry name" value="Sig_transdc_His_kin_sub2_dim/P"/>
</dbReference>
<dbReference type="PANTHER" id="PTHR41523:SF8">
    <property type="entry name" value="ETHYLENE RESPONSE SENSOR PROTEIN"/>
    <property type="match status" value="1"/>
</dbReference>
<dbReference type="Proteomes" id="UP001382935">
    <property type="component" value="Chromosome"/>
</dbReference>
<accession>A0ABZ2G2C4</accession>
<proteinExistence type="predicted"/>
<dbReference type="Gene3D" id="3.30.450.20">
    <property type="entry name" value="PAS domain"/>
    <property type="match status" value="1"/>
</dbReference>
<evidence type="ECO:0000313" key="11">
    <source>
        <dbReference type="Proteomes" id="UP001382935"/>
    </source>
</evidence>
<comment type="catalytic activity">
    <reaction evidence="1">
        <text>ATP + protein L-histidine = ADP + protein N-phospho-L-histidine.</text>
        <dbReference type="EC" id="2.7.13.3"/>
    </reaction>
</comment>
<keyword evidence="4 10" id="KW-0808">Transferase</keyword>
<evidence type="ECO:0000256" key="1">
    <source>
        <dbReference type="ARBA" id="ARBA00000085"/>
    </source>
</evidence>
<evidence type="ECO:0000256" key="4">
    <source>
        <dbReference type="ARBA" id="ARBA00022679"/>
    </source>
</evidence>
<dbReference type="GO" id="GO:0004673">
    <property type="term" value="F:protein histidine kinase activity"/>
    <property type="evidence" value="ECO:0007669"/>
    <property type="project" value="UniProtKB-EC"/>
</dbReference>
<keyword evidence="11" id="KW-1185">Reference proteome</keyword>
<feature type="domain" description="Signal transduction histidine kinase subgroup 2 dimerisation and phosphoacceptor" evidence="9">
    <location>
        <begin position="328"/>
        <end position="402"/>
    </location>
</feature>
<evidence type="ECO:0000256" key="5">
    <source>
        <dbReference type="ARBA" id="ARBA00022741"/>
    </source>
</evidence>
<keyword evidence="5" id="KW-0547">Nucleotide-binding</keyword>
<evidence type="ECO:0000313" key="10">
    <source>
        <dbReference type="EMBL" id="WWM70209.1"/>
    </source>
</evidence>
<protein>
    <recommendedName>
        <fullName evidence="2">histidine kinase</fullName>
        <ecNumber evidence="2">2.7.13.3</ecNumber>
    </recommendedName>
</protein>
<evidence type="ECO:0000256" key="7">
    <source>
        <dbReference type="ARBA" id="ARBA00022840"/>
    </source>
</evidence>
<evidence type="ECO:0000256" key="6">
    <source>
        <dbReference type="ARBA" id="ARBA00022777"/>
    </source>
</evidence>
<dbReference type="EC" id="2.7.13.3" evidence="2"/>